<name>A0A6C0B5C9_9ZZZZ</name>
<evidence type="ECO:0000256" key="2">
    <source>
        <dbReference type="SAM" id="MobiDB-lite"/>
    </source>
</evidence>
<dbReference type="AlphaFoldDB" id="A0A6C0B5C9"/>
<evidence type="ECO:0000256" key="1">
    <source>
        <dbReference type="SAM" id="Coils"/>
    </source>
</evidence>
<feature type="coiled-coil region" evidence="1">
    <location>
        <begin position="11"/>
        <end position="38"/>
    </location>
</feature>
<keyword evidence="1" id="KW-0175">Coiled coil</keyword>
<sequence length="150" mass="16797">MSSAKKILTKLESISSKLDEVLNRLDKLEKKTINSKKNAPSSSPPTVKVGKVLITEYDKYILVTGDTFDIRNDFKVYRGKWDADSKGWKIMTSNIENYEDFKNDLQQKCSALKTTKGKLVKLKKPTSDSSSPGSDEGECMIMDSSDSESE</sequence>
<dbReference type="EMBL" id="MN739064">
    <property type="protein sequence ID" value="QHS86871.1"/>
    <property type="molecule type" value="Genomic_DNA"/>
</dbReference>
<organism evidence="3">
    <name type="scientific">viral metagenome</name>
    <dbReference type="NCBI Taxonomy" id="1070528"/>
    <lineage>
        <taxon>unclassified sequences</taxon>
        <taxon>metagenomes</taxon>
        <taxon>organismal metagenomes</taxon>
    </lineage>
</organism>
<feature type="region of interest" description="Disordered" evidence="2">
    <location>
        <begin position="121"/>
        <end position="150"/>
    </location>
</feature>
<protein>
    <submittedName>
        <fullName evidence="3">Uncharacterized protein</fullName>
    </submittedName>
</protein>
<proteinExistence type="predicted"/>
<reference evidence="3" key="1">
    <citation type="journal article" date="2020" name="Nature">
        <title>Giant virus diversity and host interactions through global metagenomics.</title>
        <authorList>
            <person name="Schulz F."/>
            <person name="Roux S."/>
            <person name="Paez-Espino D."/>
            <person name="Jungbluth S."/>
            <person name="Walsh D.A."/>
            <person name="Denef V.J."/>
            <person name="McMahon K.D."/>
            <person name="Konstantinidis K.T."/>
            <person name="Eloe-Fadrosh E.A."/>
            <person name="Kyrpides N.C."/>
            <person name="Woyke T."/>
        </authorList>
    </citation>
    <scope>NUCLEOTIDE SEQUENCE</scope>
    <source>
        <strain evidence="3">GVMAG-M-3300009422-16</strain>
    </source>
</reference>
<accession>A0A6C0B5C9</accession>
<evidence type="ECO:0000313" key="3">
    <source>
        <dbReference type="EMBL" id="QHS86871.1"/>
    </source>
</evidence>